<dbReference type="NCBIfam" id="NF010039">
    <property type="entry name" value="PRK13515.1"/>
    <property type="match status" value="1"/>
</dbReference>
<comment type="function">
    <text evidence="5">ATP-dependent carboxylate-amine ligase which exhibits weak glutamate--cysteine ligase activity.</text>
</comment>
<dbReference type="InterPro" id="IPR050141">
    <property type="entry name" value="GCL_type2/YbdK_subfam"/>
</dbReference>
<dbReference type="Pfam" id="PF04107">
    <property type="entry name" value="GCS2"/>
    <property type="match status" value="1"/>
</dbReference>
<evidence type="ECO:0000313" key="7">
    <source>
        <dbReference type="Proteomes" id="UP000612893"/>
    </source>
</evidence>
<dbReference type="GO" id="GO:0004357">
    <property type="term" value="F:glutamate-cysteine ligase activity"/>
    <property type="evidence" value="ECO:0007669"/>
    <property type="project" value="UniProtKB-EC"/>
</dbReference>
<dbReference type="InterPro" id="IPR014746">
    <property type="entry name" value="Gln_synth/guanido_kin_cat_dom"/>
</dbReference>
<proteinExistence type="inferred from homology"/>
<comment type="catalytic activity">
    <reaction evidence="4 5">
        <text>L-cysteine + L-glutamate + ATP = gamma-L-glutamyl-L-cysteine + ADP + phosphate + H(+)</text>
        <dbReference type="Rhea" id="RHEA:13285"/>
        <dbReference type="ChEBI" id="CHEBI:15378"/>
        <dbReference type="ChEBI" id="CHEBI:29985"/>
        <dbReference type="ChEBI" id="CHEBI:30616"/>
        <dbReference type="ChEBI" id="CHEBI:35235"/>
        <dbReference type="ChEBI" id="CHEBI:43474"/>
        <dbReference type="ChEBI" id="CHEBI:58173"/>
        <dbReference type="ChEBI" id="CHEBI:456216"/>
        <dbReference type="EC" id="6.3.2.2"/>
    </reaction>
</comment>
<dbReference type="InterPro" id="IPR011793">
    <property type="entry name" value="YbdK"/>
</dbReference>
<evidence type="ECO:0000313" key="6">
    <source>
        <dbReference type="EMBL" id="MBJ7601403.1"/>
    </source>
</evidence>
<name>A0A934KF42_9BACT</name>
<accession>A0A934KF42</accession>
<gene>
    <name evidence="6" type="ORF">JF922_25435</name>
</gene>
<dbReference type="GO" id="GO:0005524">
    <property type="term" value="F:ATP binding"/>
    <property type="evidence" value="ECO:0007669"/>
    <property type="project" value="UniProtKB-KW"/>
</dbReference>
<dbReference type="AlphaFoldDB" id="A0A934KF42"/>
<comment type="similarity">
    <text evidence="5">Belongs to the glutamate--cysteine ligase type 2 family. YbdK subfamily.</text>
</comment>
<evidence type="ECO:0000256" key="3">
    <source>
        <dbReference type="ARBA" id="ARBA00022840"/>
    </source>
</evidence>
<dbReference type="Gene3D" id="3.30.590.20">
    <property type="match status" value="1"/>
</dbReference>
<dbReference type="RefSeq" id="WP_338205628.1">
    <property type="nucleotide sequence ID" value="NZ_JAEKNR010000243.1"/>
</dbReference>
<evidence type="ECO:0000256" key="1">
    <source>
        <dbReference type="ARBA" id="ARBA00022598"/>
    </source>
</evidence>
<evidence type="ECO:0000256" key="2">
    <source>
        <dbReference type="ARBA" id="ARBA00022741"/>
    </source>
</evidence>
<keyword evidence="2 5" id="KW-0547">Nucleotide-binding</keyword>
<dbReference type="NCBIfam" id="TIGR02050">
    <property type="entry name" value="gshA_cyan_rel"/>
    <property type="match status" value="1"/>
</dbReference>
<dbReference type="Proteomes" id="UP000612893">
    <property type="component" value="Unassembled WGS sequence"/>
</dbReference>
<dbReference type="PANTHER" id="PTHR36510">
    <property type="entry name" value="GLUTAMATE--CYSTEINE LIGASE 2-RELATED"/>
    <property type="match status" value="1"/>
</dbReference>
<keyword evidence="3 5" id="KW-0067">ATP-binding</keyword>
<dbReference type="HAMAP" id="MF_01609">
    <property type="entry name" value="Glu_cys_ligase_2"/>
    <property type="match status" value="1"/>
</dbReference>
<organism evidence="6 7">
    <name type="scientific">Candidatus Nephthysia bennettiae</name>
    <dbReference type="NCBI Taxonomy" id="3127016"/>
    <lineage>
        <taxon>Bacteria</taxon>
        <taxon>Bacillati</taxon>
        <taxon>Candidatus Dormiibacterota</taxon>
        <taxon>Candidatus Dormibacteria</taxon>
        <taxon>Candidatus Dormibacterales</taxon>
        <taxon>Candidatus Dormibacteraceae</taxon>
        <taxon>Candidatus Nephthysia</taxon>
    </lineage>
</organism>
<evidence type="ECO:0000256" key="4">
    <source>
        <dbReference type="ARBA" id="ARBA00048819"/>
    </source>
</evidence>
<dbReference type="EMBL" id="JAEKNR010000243">
    <property type="protein sequence ID" value="MBJ7601403.1"/>
    <property type="molecule type" value="Genomic_DNA"/>
</dbReference>
<dbReference type="InterPro" id="IPR006336">
    <property type="entry name" value="GCS2"/>
</dbReference>
<dbReference type="SUPFAM" id="SSF55931">
    <property type="entry name" value="Glutamine synthetase/guanido kinase"/>
    <property type="match status" value="1"/>
</dbReference>
<protein>
    <recommendedName>
        <fullName evidence="5">Putative glutamate--cysteine ligase 2</fullName>
        <ecNumber evidence="5">6.3.2.2</ecNumber>
    </recommendedName>
    <alternativeName>
        <fullName evidence="5">Gamma-glutamylcysteine synthetase 2</fullName>
        <shortName evidence="5">GCS 2</shortName>
        <shortName evidence="5">Gamma-GCS 2</shortName>
    </alternativeName>
</protein>
<keyword evidence="1 5" id="KW-0436">Ligase</keyword>
<reference evidence="6" key="1">
    <citation type="submission" date="2020-10" db="EMBL/GenBank/DDBJ databases">
        <title>Ca. Dormibacterota MAGs.</title>
        <authorList>
            <person name="Montgomery K."/>
        </authorList>
    </citation>
    <scope>NUCLEOTIDE SEQUENCE [LARGE SCALE GENOMIC DNA]</scope>
    <source>
        <strain evidence="6">SC8812_S17_10</strain>
    </source>
</reference>
<dbReference type="EC" id="6.3.2.2" evidence="5"/>
<evidence type="ECO:0000256" key="5">
    <source>
        <dbReference type="HAMAP-Rule" id="MF_01609"/>
    </source>
</evidence>
<dbReference type="GO" id="GO:0042398">
    <property type="term" value="P:modified amino acid biosynthetic process"/>
    <property type="evidence" value="ECO:0007669"/>
    <property type="project" value="InterPro"/>
</dbReference>
<comment type="caution">
    <text evidence="6">The sequence shown here is derived from an EMBL/GenBank/DDBJ whole genome shotgun (WGS) entry which is preliminary data.</text>
</comment>
<dbReference type="PANTHER" id="PTHR36510:SF1">
    <property type="entry name" value="GLUTAMATE--CYSTEINE LIGASE 2-RELATED"/>
    <property type="match status" value="1"/>
</dbReference>
<keyword evidence="7" id="KW-1185">Reference proteome</keyword>
<sequence>MKANCLTIAIEEEYQIVDAVGDLKAHTKTLLTEHGEPLGDAVHPDEIQSMVEAGTGVCETVEQARERVAALRAHIGGALAEAGLRMACAGTHPFSAWHEQLITDKDRDNMLEDEMQDVVRSIPIFGLHVYVAIPDWELGIEVMNESRYFLPHLLALSTSSPFWAGRDTGLKSYRSVIWSSFPRTGVPPDFVSREEYENYLEMLVKTGSVQDGKRIWWDLRPDPHSPMLEFRCCDQTTRLEETFCMAALIQAICTKLLKLRERNLGFRKYMPALIAENRWRAVRYGIDCKLIDFGKQAEVPMPDLAIELLEFIDDVVGDLGSRKAVEHVNTILREGTSADRQLNAHRDCGVLAAVVDRVCEETVAAFLPAPGEASQQRSTRCP</sequence>